<feature type="transmembrane region" description="Helical" evidence="1">
    <location>
        <begin position="24"/>
        <end position="57"/>
    </location>
</feature>
<dbReference type="Proteomes" id="UP000236594">
    <property type="component" value="Unassembled WGS sequence"/>
</dbReference>
<keyword evidence="3" id="KW-1185">Reference proteome</keyword>
<dbReference type="EMBL" id="PPED02000009">
    <property type="protein sequence ID" value="PWN62413.1"/>
    <property type="molecule type" value="Genomic_DNA"/>
</dbReference>
<organism evidence="2 3">
    <name type="scientific">Chryseobacterium phosphatilyticum</name>
    <dbReference type="NCBI Taxonomy" id="475075"/>
    <lineage>
        <taxon>Bacteria</taxon>
        <taxon>Pseudomonadati</taxon>
        <taxon>Bacteroidota</taxon>
        <taxon>Flavobacteriia</taxon>
        <taxon>Flavobacteriales</taxon>
        <taxon>Weeksellaceae</taxon>
        <taxon>Chryseobacterium group</taxon>
        <taxon>Chryseobacterium</taxon>
    </lineage>
</organism>
<keyword evidence="1" id="KW-0812">Transmembrane</keyword>
<evidence type="ECO:0000313" key="2">
    <source>
        <dbReference type="EMBL" id="PWN62413.1"/>
    </source>
</evidence>
<reference evidence="2 3" key="1">
    <citation type="submission" date="2018-04" db="EMBL/GenBank/DDBJ databases">
        <title>Draft Genome Sequence of Phosphate-Solubilizing Chryseobacterium sp. ISE14 that is a Biocontrol and Plant Growth-Promoting Rhizobacterium Isolated from Cucumber.</title>
        <authorList>
            <person name="Jeong J.-J."/>
            <person name="Sang M.K."/>
            <person name="Choi I.-G."/>
            <person name="Kim K.D."/>
        </authorList>
    </citation>
    <scope>NUCLEOTIDE SEQUENCE [LARGE SCALE GENOMIC DNA]</scope>
    <source>
        <strain evidence="2 3">ISE14</strain>
    </source>
</reference>
<keyword evidence="1" id="KW-1133">Transmembrane helix</keyword>
<dbReference type="AlphaFoldDB" id="A0A316WPU4"/>
<gene>
    <name evidence="2" type="ORF">C1631_022880</name>
</gene>
<accession>A0A316WPU4</accession>
<proteinExistence type="predicted"/>
<protein>
    <submittedName>
        <fullName evidence="2">Uncharacterized protein</fullName>
    </submittedName>
</protein>
<comment type="caution">
    <text evidence="2">The sequence shown here is derived from an EMBL/GenBank/DDBJ whole genome shotgun (WGS) entry which is preliminary data.</text>
</comment>
<keyword evidence="1" id="KW-0472">Membrane</keyword>
<evidence type="ECO:0000256" key="1">
    <source>
        <dbReference type="SAM" id="Phobius"/>
    </source>
</evidence>
<dbReference type="OrthoDB" id="1271059at2"/>
<evidence type="ECO:0000313" key="3">
    <source>
        <dbReference type="Proteomes" id="UP000236594"/>
    </source>
</evidence>
<dbReference type="RefSeq" id="WP_109714407.1">
    <property type="nucleotide sequence ID" value="NZ_PPED02000009.1"/>
</dbReference>
<sequence length="102" mass="11730">MKNFPVIKNIGKEPLYFGLSLKSFMIVAIELIISLFIIRGFILLIAAALVVLITYAFLAKMEKDHGNDFLSKFMKRYFENFYGTKIGLSELKKAMKNDEKLD</sequence>
<name>A0A316WPU4_9FLAO</name>